<protein>
    <submittedName>
        <fullName evidence="1">Uncharacterized protein</fullName>
    </submittedName>
</protein>
<dbReference type="EMBL" id="VLKF01000001">
    <property type="protein sequence ID" value="TWH74473.1"/>
    <property type="molecule type" value="Genomic_DNA"/>
</dbReference>
<comment type="caution">
    <text evidence="1">The sequence shown here is derived from an EMBL/GenBank/DDBJ whole genome shotgun (WGS) entry which is preliminary data.</text>
</comment>
<organism evidence="1 2">
    <name type="scientific">Modestobacter roseus</name>
    <dbReference type="NCBI Taxonomy" id="1181884"/>
    <lineage>
        <taxon>Bacteria</taxon>
        <taxon>Bacillati</taxon>
        <taxon>Actinomycetota</taxon>
        <taxon>Actinomycetes</taxon>
        <taxon>Geodermatophilales</taxon>
        <taxon>Geodermatophilaceae</taxon>
        <taxon>Modestobacter</taxon>
    </lineage>
</organism>
<accession>A0A562IUM8</accession>
<keyword evidence="2" id="KW-1185">Reference proteome</keyword>
<evidence type="ECO:0000313" key="1">
    <source>
        <dbReference type="EMBL" id="TWH74473.1"/>
    </source>
</evidence>
<reference evidence="1 2" key="1">
    <citation type="submission" date="2019-07" db="EMBL/GenBank/DDBJ databases">
        <title>R&amp;d 2014.</title>
        <authorList>
            <person name="Klenk H.-P."/>
        </authorList>
    </citation>
    <scope>NUCLEOTIDE SEQUENCE [LARGE SCALE GENOMIC DNA]</scope>
    <source>
        <strain evidence="1 2">DSM 45764</strain>
    </source>
</reference>
<proteinExistence type="predicted"/>
<dbReference type="AlphaFoldDB" id="A0A562IUM8"/>
<sequence length="94" mass="9273">MSVRPDDARRLGGLYETLRAPAVPAGGGAGAMAAWMARVEADGALAGLISRLLNGGDLLSTDVEAARALTASAGTSAAPAQVAAAYELLLAHAA</sequence>
<gene>
    <name evidence="1" type="ORF">JD78_03013</name>
</gene>
<evidence type="ECO:0000313" key="2">
    <source>
        <dbReference type="Proteomes" id="UP000321490"/>
    </source>
</evidence>
<dbReference type="RefSeq" id="WP_153358684.1">
    <property type="nucleotide sequence ID" value="NZ_JABGDC010000035.1"/>
</dbReference>
<name>A0A562IUM8_9ACTN</name>
<dbReference type="Proteomes" id="UP000321490">
    <property type="component" value="Unassembled WGS sequence"/>
</dbReference>